<evidence type="ECO:0000259" key="1">
    <source>
        <dbReference type="PROSITE" id="PS50208"/>
    </source>
</evidence>
<dbReference type="SUPFAM" id="SSF48726">
    <property type="entry name" value="Immunoglobulin"/>
    <property type="match status" value="1"/>
</dbReference>
<dbReference type="Pfam" id="PF00656">
    <property type="entry name" value="Peptidase_C14"/>
    <property type="match status" value="1"/>
</dbReference>
<dbReference type="InterPro" id="IPR011600">
    <property type="entry name" value="Pept_C14_caspase"/>
</dbReference>
<reference evidence="3" key="2">
    <citation type="submission" date="2025-09" db="UniProtKB">
        <authorList>
            <consortium name="Ensembl"/>
        </authorList>
    </citation>
    <scope>IDENTIFICATION</scope>
</reference>
<dbReference type="CDD" id="cd00096">
    <property type="entry name" value="Ig"/>
    <property type="match status" value="1"/>
</dbReference>
<dbReference type="InterPro" id="IPR003598">
    <property type="entry name" value="Ig_sub2"/>
</dbReference>
<dbReference type="SMART" id="SM00408">
    <property type="entry name" value="IGc2"/>
    <property type="match status" value="1"/>
</dbReference>
<evidence type="ECO:0000259" key="2">
    <source>
        <dbReference type="PROSITE" id="PS50835"/>
    </source>
</evidence>
<dbReference type="SUPFAM" id="SSF52129">
    <property type="entry name" value="Caspase-like"/>
    <property type="match status" value="1"/>
</dbReference>
<proteinExistence type="predicted"/>
<dbReference type="InterPro" id="IPR003599">
    <property type="entry name" value="Ig_sub"/>
</dbReference>
<dbReference type="PROSITE" id="PS50208">
    <property type="entry name" value="CASPASE_P20"/>
    <property type="match status" value="1"/>
</dbReference>
<dbReference type="AlphaFoldDB" id="S4RBX5"/>
<dbReference type="HOGENOM" id="CLU_014796_0_0_1"/>
<dbReference type="Gene3D" id="2.60.40.10">
    <property type="entry name" value="Immunoglobulins"/>
    <property type="match status" value="1"/>
</dbReference>
<dbReference type="InterPro" id="IPR041077">
    <property type="entry name" value="MALT1_Ig"/>
</dbReference>
<organism evidence="3">
    <name type="scientific">Petromyzon marinus</name>
    <name type="common">Sea lamprey</name>
    <dbReference type="NCBI Taxonomy" id="7757"/>
    <lineage>
        <taxon>Eukaryota</taxon>
        <taxon>Metazoa</taxon>
        <taxon>Chordata</taxon>
        <taxon>Craniata</taxon>
        <taxon>Vertebrata</taxon>
        <taxon>Cyclostomata</taxon>
        <taxon>Hyperoartia</taxon>
        <taxon>Petromyzontiformes</taxon>
        <taxon>Petromyzontidae</taxon>
        <taxon>Petromyzon</taxon>
    </lineage>
</organism>
<evidence type="ECO:0000313" key="3">
    <source>
        <dbReference type="Ensembl" id="ENSPMAP00000002707.1"/>
    </source>
</evidence>
<dbReference type="InterPro" id="IPR007110">
    <property type="entry name" value="Ig-like_dom"/>
</dbReference>
<dbReference type="InterPro" id="IPR052039">
    <property type="entry name" value="Caspase-related_regulators"/>
</dbReference>
<accession>S4RBX5</accession>
<reference evidence="3" key="1">
    <citation type="submission" date="2025-08" db="UniProtKB">
        <authorList>
            <consortium name="Ensembl"/>
        </authorList>
    </citation>
    <scope>IDENTIFICATION</scope>
</reference>
<dbReference type="PANTHER" id="PTHR22576:SF37">
    <property type="entry name" value="MUCOSA-ASSOCIATED LYMPHOID TISSUE LYMPHOMA TRANSLOCATION PROTEIN 1"/>
    <property type="match status" value="1"/>
</dbReference>
<dbReference type="Pfam" id="PF18703">
    <property type="entry name" value="MALT1_Ig"/>
    <property type="match status" value="1"/>
</dbReference>
<dbReference type="Gene3D" id="1.10.533.10">
    <property type="entry name" value="Death Domain, Fas"/>
    <property type="match status" value="1"/>
</dbReference>
<dbReference type="PANTHER" id="PTHR22576">
    <property type="entry name" value="MUCOSA ASSOCIATED LYMPHOID TISSUE LYMPHOMA TRANSLOCATION PROTEIN 1/PARACASPASE"/>
    <property type="match status" value="1"/>
</dbReference>
<feature type="domain" description="Ig-like" evidence="2">
    <location>
        <begin position="128"/>
        <end position="203"/>
    </location>
</feature>
<dbReference type="Gene3D" id="2.60.40.3360">
    <property type="match status" value="1"/>
</dbReference>
<dbReference type="Ensembl" id="ENSPMAT00000002720.1">
    <property type="protein sequence ID" value="ENSPMAP00000002707.1"/>
    <property type="gene ID" value="ENSPMAG00000002482.1"/>
</dbReference>
<dbReference type="SUPFAM" id="SSF47986">
    <property type="entry name" value="DEATH domain"/>
    <property type="match status" value="1"/>
</dbReference>
<feature type="domain" description="Caspase family p20" evidence="1">
    <location>
        <begin position="333"/>
        <end position="460"/>
    </location>
</feature>
<dbReference type="Pfam" id="PF13927">
    <property type="entry name" value="Ig_3"/>
    <property type="match status" value="1"/>
</dbReference>
<dbReference type="Gene3D" id="3.40.50.1460">
    <property type="match status" value="1"/>
</dbReference>
<dbReference type="STRING" id="7757.ENSPMAP00000002707"/>
<dbReference type="PROSITE" id="PS50835">
    <property type="entry name" value="IG_LIKE"/>
    <property type="match status" value="1"/>
</dbReference>
<dbReference type="InterPro" id="IPR036179">
    <property type="entry name" value="Ig-like_dom_sf"/>
</dbReference>
<dbReference type="InterPro" id="IPR013783">
    <property type="entry name" value="Ig-like_fold"/>
</dbReference>
<sequence>GSLCVALRREEVPRGGPMEPSDAAGLDGLSPGVAARLCAVLDANGGRGWRGLARAHNFRINSPRGRGLLRHGECPRLPREDELEIGEPGPSARLLSALGARGVRVSALARALGAMGRDDAVRALGQEPVFVEWRSESRQAWRGESVTLECRARGNPPPRFTWFHGKHEIPDAVGPELLLVSVSPRDSGHYTCRVHNEISYAFTDWIRLRVLGDQTTPGHCNAQPTTISATSICNSVVAEADNSPASLVMVRCSACWIVFIFKHIQFDLAASCGGWFIRPHLARSSRGLTRKLIINPTSSCENLHVTAIGTLSDSLACSSSDSLRAHSFVITATEKVALVIGNLSYRNHTALRAPLVDARDLTSLLRVLDFRVVTLIDLDLQHMRLAVARFLELLDEGVYGLLYFAGHGFENYGQSYLVPVDAPRPYLSEHALSATTILRGMQARRTGLNVLLLDMCRKRNVHECTVPPVETLEVTANIVFGYATCQDAEAYELDVGPGEKAGVANGLFMRFLKERLLEDRKVTAMLDSVAEDMGRCNLARGRQALEIRSSLSERRALTDPRRPAHGFPARSIYQRWAQAHELPPSRTREFDSGCLVHLGFAAEFSNVLVIYARVLERGAGVVSCRAYVTDLP</sequence>
<dbReference type="GO" id="GO:0004197">
    <property type="term" value="F:cysteine-type endopeptidase activity"/>
    <property type="evidence" value="ECO:0007669"/>
    <property type="project" value="InterPro"/>
</dbReference>
<dbReference type="SMART" id="SM00409">
    <property type="entry name" value="IG"/>
    <property type="match status" value="1"/>
</dbReference>
<dbReference type="InterPro" id="IPR011029">
    <property type="entry name" value="DEATH-like_dom_sf"/>
</dbReference>
<dbReference type="GeneTree" id="ENSGT00390000018044"/>
<dbReference type="GO" id="GO:0006508">
    <property type="term" value="P:proteolysis"/>
    <property type="evidence" value="ECO:0007669"/>
    <property type="project" value="InterPro"/>
</dbReference>
<protein>
    <submittedName>
        <fullName evidence="3">MALT paracaspase 2</fullName>
    </submittedName>
</protein>
<name>S4RBX5_PETMA</name>
<dbReference type="InterPro" id="IPR001309">
    <property type="entry name" value="Pept_C14_p20"/>
</dbReference>
<dbReference type="InterPro" id="IPR033540">
    <property type="entry name" value="MALT1_IG-like_dom_sf"/>
</dbReference>
<dbReference type="InterPro" id="IPR029030">
    <property type="entry name" value="Caspase-like_dom_sf"/>
</dbReference>